<dbReference type="RefSeq" id="WP_181675760.1">
    <property type="nucleotide sequence ID" value="NZ_JABJVM010000003.1"/>
</dbReference>
<feature type="transmembrane region" description="Helical" evidence="2">
    <location>
        <begin position="167"/>
        <end position="185"/>
    </location>
</feature>
<feature type="transmembrane region" description="Helical" evidence="2">
    <location>
        <begin position="363"/>
        <end position="384"/>
    </location>
</feature>
<name>A0A7W1T4V2_9LIST</name>
<feature type="transmembrane region" description="Helical" evidence="2">
    <location>
        <begin position="197"/>
        <end position="217"/>
    </location>
</feature>
<feature type="chain" id="PRO_5031573160" evidence="3">
    <location>
        <begin position="25"/>
        <end position="665"/>
    </location>
</feature>
<organism evidence="4 5">
    <name type="scientific">Listeria rustica</name>
    <dbReference type="NCBI Taxonomy" id="2713503"/>
    <lineage>
        <taxon>Bacteria</taxon>
        <taxon>Bacillati</taxon>
        <taxon>Bacillota</taxon>
        <taxon>Bacilli</taxon>
        <taxon>Bacillales</taxon>
        <taxon>Listeriaceae</taxon>
        <taxon>Listeria</taxon>
    </lineage>
</organism>
<proteinExistence type="predicted"/>
<accession>A0A7W1T4V2</accession>
<keyword evidence="2" id="KW-0812">Transmembrane</keyword>
<keyword evidence="2" id="KW-0472">Membrane</keyword>
<evidence type="ECO:0000313" key="4">
    <source>
        <dbReference type="EMBL" id="MBA3925537.1"/>
    </source>
</evidence>
<dbReference type="NCBIfam" id="NF046089">
    <property type="entry name" value="CD3337_EF1877"/>
    <property type="match status" value="1"/>
</dbReference>
<feature type="transmembrane region" description="Helical" evidence="2">
    <location>
        <begin position="332"/>
        <end position="356"/>
    </location>
</feature>
<keyword evidence="5" id="KW-1185">Reference proteome</keyword>
<feature type="transmembrane region" description="Helical" evidence="2">
    <location>
        <begin position="428"/>
        <end position="446"/>
    </location>
</feature>
<dbReference type="InterPro" id="IPR058112">
    <property type="entry name" value="CD3337_EF1877-like"/>
</dbReference>
<comment type="caution">
    <text evidence="4">The sequence shown here is derived from an EMBL/GenBank/DDBJ whole genome shotgun (WGS) entry which is preliminary data.</text>
</comment>
<evidence type="ECO:0000256" key="2">
    <source>
        <dbReference type="SAM" id="Phobius"/>
    </source>
</evidence>
<feature type="region of interest" description="Disordered" evidence="1">
    <location>
        <begin position="646"/>
        <end position="665"/>
    </location>
</feature>
<reference evidence="4 5" key="1">
    <citation type="submission" date="2020-08" db="EMBL/GenBank/DDBJ databases">
        <title>Listeria ohnekaius sp. nov. and Listeria portnoyii sp. nov. isolated from non-agricultural and natural environments.</title>
        <authorList>
            <person name="Weller D."/>
            <person name="Belias A.M."/>
            <person name="Liao J."/>
            <person name="Guo S."/>
            <person name="Orsi R.H."/>
            <person name="Wiedmann M."/>
        </authorList>
    </citation>
    <scope>NUCLEOTIDE SEQUENCE [LARGE SCALE GENOMIC DNA]</scope>
    <source>
        <strain evidence="4 5">FSL W9-0585</strain>
    </source>
</reference>
<feature type="transmembrane region" description="Helical" evidence="2">
    <location>
        <begin position="396"/>
        <end position="416"/>
    </location>
</feature>
<keyword evidence="2" id="KW-1133">Transmembrane helix</keyword>
<gene>
    <name evidence="4" type="ORF">HPK16_04195</name>
</gene>
<feature type="signal peptide" evidence="3">
    <location>
        <begin position="1"/>
        <end position="24"/>
    </location>
</feature>
<keyword evidence="3" id="KW-0732">Signal</keyword>
<evidence type="ECO:0000313" key="5">
    <source>
        <dbReference type="Proteomes" id="UP000548787"/>
    </source>
</evidence>
<protein>
    <submittedName>
        <fullName evidence="4">Uncharacterized protein</fullName>
    </submittedName>
</protein>
<sequence>MKQIFAIIGIVLITICTFAQTVNAEVSDKTFSEQAKEQAKKASDKTIQQQADKKARDIQAQEAKELKAKTTVQKKIVTVAGITLHSKYYPNANYRANIDTSDDGFFDKKIISAMNALTNFFFSLTKIVANVVDTSVDKLYSMDVVNQVSDMIANISVQLFHGLNEKFGVLFFTIAVIQIFIIFAVKQNHGEAFRKAMLLFLVIGLGFLWFSNVSYYLKVVNHLSEETQGVIMQSGTSFTADSKEKVVKGEELEGSLSLMRNFYFDLIVERPYLLMNYGTPDKSALIQKDKNRVDKLLSYKDTKEGQKAKEKVISSEIDTKNNPYMSSNYVDYQMAIAFISFLFSILLGIPLVLIAFLNPLISILFVVLALVFAITAILSILPSFSNSLLNTFTKMLAVAFMKCIVGLFILFIYLIVAVMDKLLPPTSIGMYALNIIAVAASIFLLMKYRNELIKLVTGDAITSIDNHIPENMMQNMQLDLPKMDIPEMPKLHMPQFSFGENYPEISDAPNMLEGNNFDALGYERTPQIEMVEVNGEFMSEDDSIRQSVQQESSGTSKYTPSVSIIEHEPIESESPADVPVSPLVLEHPMNHNVDVRSDIKAPHFDASDGDRDNVIDMASFSEDFDRTSQGDYASYDDEYFDSLEAMEPPEPEEGYDGDKNIYQAS</sequence>
<dbReference type="AlphaFoldDB" id="A0A7W1T4V2"/>
<evidence type="ECO:0000256" key="1">
    <source>
        <dbReference type="SAM" id="MobiDB-lite"/>
    </source>
</evidence>
<evidence type="ECO:0000256" key="3">
    <source>
        <dbReference type="SAM" id="SignalP"/>
    </source>
</evidence>
<dbReference type="Proteomes" id="UP000548787">
    <property type="component" value="Unassembled WGS sequence"/>
</dbReference>
<dbReference type="EMBL" id="JABJVM010000003">
    <property type="protein sequence ID" value="MBA3925537.1"/>
    <property type="molecule type" value="Genomic_DNA"/>
</dbReference>